<keyword evidence="3" id="KW-1185">Reference proteome</keyword>
<dbReference type="AlphaFoldDB" id="A0A7W6FQW1"/>
<keyword evidence="1" id="KW-1133">Transmembrane helix</keyword>
<keyword evidence="1" id="KW-0472">Membrane</keyword>
<dbReference type="Proteomes" id="UP000571950">
    <property type="component" value="Unassembled WGS sequence"/>
</dbReference>
<organism evidence="2 3">
    <name type="scientific">Sphingobium jiangsuense</name>
    <dbReference type="NCBI Taxonomy" id="870476"/>
    <lineage>
        <taxon>Bacteria</taxon>
        <taxon>Pseudomonadati</taxon>
        <taxon>Pseudomonadota</taxon>
        <taxon>Alphaproteobacteria</taxon>
        <taxon>Sphingomonadales</taxon>
        <taxon>Sphingomonadaceae</taxon>
        <taxon>Sphingobium</taxon>
    </lineage>
</organism>
<protein>
    <submittedName>
        <fullName evidence="2">Uncharacterized protein</fullName>
    </submittedName>
</protein>
<evidence type="ECO:0000313" key="2">
    <source>
        <dbReference type="EMBL" id="MBB3927328.1"/>
    </source>
</evidence>
<name>A0A7W6FQW1_9SPHN</name>
<evidence type="ECO:0000256" key="1">
    <source>
        <dbReference type="SAM" id="Phobius"/>
    </source>
</evidence>
<feature type="transmembrane region" description="Helical" evidence="1">
    <location>
        <begin position="61"/>
        <end position="79"/>
    </location>
</feature>
<dbReference type="EMBL" id="JACIDT010000011">
    <property type="protein sequence ID" value="MBB3927328.1"/>
    <property type="molecule type" value="Genomic_DNA"/>
</dbReference>
<gene>
    <name evidence="2" type="ORF">GGR43_003057</name>
</gene>
<keyword evidence="1" id="KW-0812">Transmembrane</keyword>
<proteinExistence type="predicted"/>
<dbReference type="RefSeq" id="WP_188072830.1">
    <property type="nucleotide sequence ID" value="NZ_BSPS01000015.1"/>
</dbReference>
<accession>A0A7W6FQW1</accession>
<reference evidence="2 3" key="1">
    <citation type="submission" date="2020-08" db="EMBL/GenBank/DDBJ databases">
        <title>Genomic Encyclopedia of Type Strains, Phase IV (KMG-IV): sequencing the most valuable type-strain genomes for metagenomic binning, comparative biology and taxonomic classification.</title>
        <authorList>
            <person name="Goeker M."/>
        </authorList>
    </citation>
    <scope>NUCLEOTIDE SEQUENCE [LARGE SCALE GENOMIC DNA]</scope>
    <source>
        <strain evidence="2 3">DSM 26189</strain>
    </source>
</reference>
<evidence type="ECO:0000313" key="3">
    <source>
        <dbReference type="Proteomes" id="UP000571950"/>
    </source>
</evidence>
<feature type="transmembrane region" description="Helical" evidence="1">
    <location>
        <begin position="28"/>
        <end position="49"/>
    </location>
</feature>
<sequence>MTALSWIIAIGTFLGGLAAQHDLPSPVAGNLALMLLGASLLTCPVLWRIPTLADWLTGRMRAMACLALLLTLPLALIPAG</sequence>
<comment type="caution">
    <text evidence="2">The sequence shown here is derived from an EMBL/GenBank/DDBJ whole genome shotgun (WGS) entry which is preliminary data.</text>
</comment>